<dbReference type="EMBL" id="CADCWE010000068">
    <property type="protein sequence ID" value="CAA9533046.1"/>
    <property type="molecule type" value="Genomic_DNA"/>
</dbReference>
<evidence type="ECO:0000256" key="1">
    <source>
        <dbReference type="ARBA" id="ARBA00004651"/>
    </source>
</evidence>
<accession>A0A6J4TX36</accession>
<keyword evidence="3" id="KW-0813">Transport</keyword>
<evidence type="ECO:0000256" key="11">
    <source>
        <dbReference type="SAM" id="Phobius"/>
    </source>
</evidence>
<feature type="transmembrane region" description="Helical" evidence="11">
    <location>
        <begin position="53"/>
        <end position="72"/>
    </location>
</feature>
<feature type="transmembrane region" description="Helical" evidence="11">
    <location>
        <begin position="102"/>
        <end position="124"/>
    </location>
</feature>
<evidence type="ECO:0000256" key="4">
    <source>
        <dbReference type="ARBA" id="ARBA00022475"/>
    </source>
</evidence>
<keyword evidence="6 11" id="KW-0812">Transmembrane</keyword>
<dbReference type="GO" id="GO:0022857">
    <property type="term" value="F:transmembrane transporter activity"/>
    <property type="evidence" value="ECO:0007669"/>
    <property type="project" value="InterPro"/>
</dbReference>
<keyword evidence="7 11" id="KW-1133">Transmembrane helix</keyword>
<name>A0A6J4TX36_9BACT</name>
<feature type="transmembrane region" description="Helical" evidence="11">
    <location>
        <begin position="224"/>
        <end position="243"/>
    </location>
</feature>
<dbReference type="Pfam" id="PF02653">
    <property type="entry name" value="BPD_transp_2"/>
    <property type="match status" value="1"/>
</dbReference>
<organism evidence="12">
    <name type="scientific">uncultured Thermomicrobiales bacterium</name>
    <dbReference type="NCBI Taxonomy" id="1645740"/>
    <lineage>
        <taxon>Bacteria</taxon>
        <taxon>Pseudomonadati</taxon>
        <taxon>Thermomicrobiota</taxon>
        <taxon>Thermomicrobia</taxon>
        <taxon>Thermomicrobiales</taxon>
        <taxon>environmental samples</taxon>
    </lineage>
</organism>
<keyword evidence="5" id="KW-0997">Cell inner membrane</keyword>
<dbReference type="InterPro" id="IPR001851">
    <property type="entry name" value="ABC_transp_permease"/>
</dbReference>
<reference evidence="12" key="1">
    <citation type="submission" date="2020-02" db="EMBL/GenBank/DDBJ databases">
        <authorList>
            <person name="Meier V. D."/>
        </authorList>
    </citation>
    <scope>NUCLEOTIDE SEQUENCE</scope>
    <source>
        <strain evidence="12">AVDCRST_MAG73</strain>
    </source>
</reference>
<feature type="transmembrane region" description="Helical" evidence="11">
    <location>
        <begin position="255"/>
        <end position="274"/>
    </location>
</feature>
<evidence type="ECO:0000256" key="5">
    <source>
        <dbReference type="ARBA" id="ARBA00022519"/>
    </source>
</evidence>
<dbReference type="PANTHER" id="PTHR32196:SF29">
    <property type="entry name" value="AUTOINDUCER 2 IMPORT SYSTEM PERMEASE PROTEIN LSRC"/>
    <property type="match status" value="1"/>
</dbReference>
<dbReference type="GO" id="GO:0005886">
    <property type="term" value="C:plasma membrane"/>
    <property type="evidence" value="ECO:0007669"/>
    <property type="project" value="UniProtKB-SubCell"/>
</dbReference>
<evidence type="ECO:0000256" key="10">
    <source>
        <dbReference type="ARBA" id="ARBA00039382"/>
    </source>
</evidence>
<comment type="function">
    <text evidence="9">Part of the ABC transporter complex LsrABCD involved in autoinducer 2 (AI-2) import. Probably responsible for the translocation of the substrate across the membrane.</text>
</comment>
<dbReference type="PANTHER" id="PTHR32196">
    <property type="entry name" value="ABC TRANSPORTER PERMEASE PROTEIN YPHD-RELATED-RELATED"/>
    <property type="match status" value="1"/>
</dbReference>
<feature type="transmembrane region" description="Helical" evidence="11">
    <location>
        <begin position="23"/>
        <end position="41"/>
    </location>
</feature>
<protein>
    <recommendedName>
        <fullName evidence="10">Autoinducer 2 import system permease protein LsrC</fullName>
    </recommendedName>
</protein>
<sequence length="339" mass="34958">MASRSAPGRADRLVTLVGRVRELGLLIALLVLVVAVGLRAGDRFLSLGNLRTVLLAVSILAVMAAGQTLVVLTRNVDLSVASIVGLTTFVAGDLFKQNPGIAVPLVVGLACLLGLALGAINGALVTVGRVPAIVATLGTLYVYRGTTFWIAGGEQVNVSDVPDGYRDIAMTRAVADVPNPILIAGAIALVVAYVLRYTRIGRQLYAIGSNPDAARLAGIRSDRLVFGAFAACGLLCGLAGVLWGARYGRIDSRAATGYELQVVAAVVVGGVNIFGGAGTVLGAVLGAVLLGTVANALTILRFDAFWLQAISGLAILIAVTIDLLITRRVGRTLLAGRNR</sequence>
<comment type="subcellular location">
    <subcellularLocation>
        <location evidence="1">Cell membrane</location>
        <topology evidence="1">Multi-pass membrane protein</topology>
    </subcellularLocation>
</comment>
<keyword evidence="4" id="KW-1003">Cell membrane</keyword>
<evidence type="ECO:0000256" key="6">
    <source>
        <dbReference type="ARBA" id="ARBA00022692"/>
    </source>
</evidence>
<comment type="subunit">
    <text evidence="2">The complex is composed of two ATP-binding proteins (LsrA), two transmembrane proteins (LsrC and LsrD) and a solute-binding protein (LsrB).</text>
</comment>
<evidence type="ECO:0000313" key="12">
    <source>
        <dbReference type="EMBL" id="CAA9533046.1"/>
    </source>
</evidence>
<feature type="transmembrane region" description="Helical" evidence="11">
    <location>
        <begin position="305"/>
        <end position="325"/>
    </location>
</feature>
<keyword evidence="8 11" id="KW-0472">Membrane</keyword>
<feature type="transmembrane region" description="Helical" evidence="11">
    <location>
        <begin position="177"/>
        <end position="195"/>
    </location>
</feature>
<proteinExistence type="predicted"/>
<dbReference type="CDD" id="cd06579">
    <property type="entry name" value="TM_PBP1_transp_AraH_like"/>
    <property type="match status" value="1"/>
</dbReference>
<evidence type="ECO:0000256" key="2">
    <source>
        <dbReference type="ARBA" id="ARBA00011262"/>
    </source>
</evidence>
<evidence type="ECO:0000256" key="8">
    <source>
        <dbReference type="ARBA" id="ARBA00023136"/>
    </source>
</evidence>
<dbReference type="AlphaFoldDB" id="A0A6J4TX36"/>
<evidence type="ECO:0000256" key="9">
    <source>
        <dbReference type="ARBA" id="ARBA00025439"/>
    </source>
</evidence>
<evidence type="ECO:0000256" key="7">
    <source>
        <dbReference type="ARBA" id="ARBA00022989"/>
    </source>
</evidence>
<gene>
    <name evidence="12" type="ORF">AVDCRST_MAG73-1094</name>
</gene>
<evidence type="ECO:0000256" key="3">
    <source>
        <dbReference type="ARBA" id="ARBA00022448"/>
    </source>
</evidence>